<dbReference type="Pfam" id="PF02163">
    <property type="entry name" value="Peptidase_M50"/>
    <property type="match status" value="1"/>
</dbReference>
<evidence type="ECO:0000313" key="10">
    <source>
        <dbReference type="Proteomes" id="UP000054564"/>
    </source>
</evidence>
<dbReference type="InterPro" id="IPR008915">
    <property type="entry name" value="Peptidase_M50"/>
</dbReference>
<keyword evidence="4 6" id="KW-0472">Membrane</keyword>
<protein>
    <recommendedName>
        <fullName evidence="5">Endopeptidase S2P</fullName>
    </recommendedName>
</protein>
<evidence type="ECO:0000256" key="6">
    <source>
        <dbReference type="SAM" id="Phobius"/>
    </source>
</evidence>
<comment type="caution">
    <text evidence="9">The sequence shown here is derived from an EMBL/GenBank/DDBJ whole genome shotgun (WGS) entry which is preliminary data.</text>
</comment>
<dbReference type="GO" id="GO:0016020">
    <property type="term" value="C:membrane"/>
    <property type="evidence" value="ECO:0007669"/>
    <property type="project" value="InterPro"/>
</dbReference>
<keyword evidence="10" id="KW-1185">Reference proteome</keyword>
<dbReference type="OrthoDB" id="2505447at2759"/>
<evidence type="ECO:0000256" key="7">
    <source>
        <dbReference type="SAM" id="SignalP"/>
    </source>
</evidence>
<name>A0A0L0VMF2_9BASI</name>
<evidence type="ECO:0000313" key="9">
    <source>
        <dbReference type="EMBL" id="KNF00195.1"/>
    </source>
</evidence>
<dbReference type="STRING" id="1165861.A0A0L0VMF2"/>
<dbReference type="GO" id="GO:1905897">
    <property type="term" value="P:regulation of response to endoplasmic reticulum stress"/>
    <property type="evidence" value="ECO:0007669"/>
    <property type="project" value="TreeGrafter"/>
</dbReference>
<dbReference type="GO" id="GO:0012505">
    <property type="term" value="C:endomembrane system"/>
    <property type="evidence" value="ECO:0007669"/>
    <property type="project" value="UniProtKB-SubCell"/>
</dbReference>
<evidence type="ECO:0000256" key="5">
    <source>
        <dbReference type="ARBA" id="ARBA00032658"/>
    </source>
</evidence>
<evidence type="ECO:0000256" key="3">
    <source>
        <dbReference type="ARBA" id="ARBA00022989"/>
    </source>
</evidence>
<dbReference type="PANTHER" id="PTHR13325">
    <property type="entry name" value="PROTEASE M50 MEMBRANE-BOUND TRANSCRIPTION FACTOR SITE 2 PROTEASE"/>
    <property type="match status" value="1"/>
</dbReference>
<dbReference type="EMBL" id="AJIL01000039">
    <property type="protein sequence ID" value="KNF00195.1"/>
    <property type="molecule type" value="Genomic_DNA"/>
</dbReference>
<accession>A0A0L0VMF2</accession>
<dbReference type="GO" id="GO:0005737">
    <property type="term" value="C:cytoplasm"/>
    <property type="evidence" value="ECO:0007669"/>
    <property type="project" value="TreeGrafter"/>
</dbReference>
<proteinExistence type="predicted"/>
<feature type="chain" id="PRO_5005550198" description="Endopeptidase S2P" evidence="7">
    <location>
        <begin position="18"/>
        <end position="686"/>
    </location>
</feature>
<keyword evidence="7" id="KW-0732">Signal</keyword>
<dbReference type="InterPro" id="IPR001193">
    <property type="entry name" value="MBTPS2"/>
</dbReference>
<sequence length="686" mass="75753">MLVWLAASFWLFLTAIACFKARRKTYLPRPALKQEFFSFGIGWMHFETGVLNDLPTGILNFLGVLNYSTDSRPFRDPKTFDDPEDSEPWRAQPLGKPSEFSKIKRLILISAYDFGAVLSVVGVFVALGALFHALFCLVGKVYDLRFGFRQYSGTQASHSASHAAFATPHQLTKRATLSKYDGPFSEATSYPHPAGTRTGGNSELREEADAMLLKLAIPGLTSPLSTLPKFLTALVLSQIIHEAGHAFAAALNSVIIHSVGLYILFPLTPVCYVKTLPSNSKADAIGQVKLTHVRDLRIATAGVWHNILLASICWLAWNGGSNLFDLTMGRIFWKDINGHGVMVAHVAKESTLWPLLKTRDILTQIDDISLQGNEPLSSTHGVSLSSTRRWNDYLSQDSHPFRGPSKLLEGWCFATAEFQRLSSACCQGFNSDFASGSRSSMCFQTRGSQHVPVIHHCIDQDRITHLERSGRCRADIDCPEHNNCIEPAAGQNLVVLQTLVFGTGGSRTIFYRGSKELLRQEVSVTSMMPRTALISTNLIFTIHEMFSFLVSLSLGLAFVNLLPIENFDGLAICEAVTSFMSGPQLADDPENAHYEIYSYPIGHARPTCAPGLTHQSQNAALVEIQHSILIKVLNCLTSVLRNNPLFGTPLPVNNFRRTSHGHLRTLQKLVTWTSCVVFAGLLILTF</sequence>
<dbReference type="PANTHER" id="PTHR13325:SF3">
    <property type="entry name" value="MEMBRANE-BOUND TRANSCRIPTION FACTOR SITE-2 PROTEASE"/>
    <property type="match status" value="1"/>
</dbReference>
<gene>
    <name evidence="9" type="ORF">PSTG_06605</name>
</gene>
<dbReference type="AlphaFoldDB" id="A0A0L0VMF2"/>
<dbReference type="Proteomes" id="UP000054564">
    <property type="component" value="Unassembled WGS sequence"/>
</dbReference>
<feature type="domain" description="Peptidase M50" evidence="8">
    <location>
        <begin position="230"/>
        <end position="591"/>
    </location>
</feature>
<evidence type="ECO:0000259" key="8">
    <source>
        <dbReference type="Pfam" id="PF02163"/>
    </source>
</evidence>
<dbReference type="GO" id="GO:0004222">
    <property type="term" value="F:metalloendopeptidase activity"/>
    <property type="evidence" value="ECO:0007669"/>
    <property type="project" value="InterPro"/>
</dbReference>
<organism evidence="9 10">
    <name type="scientific">Puccinia striiformis f. sp. tritici PST-78</name>
    <dbReference type="NCBI Taxonomy" id="1165861"/>
    <lineage>
        <taxon>Eukaryota</taxon>
        <taxon>Fungi</taxon>
        <taxon>Dikarya</taxon>
        <taxon>Basidiomycota</taxon>
        <taxon>Pucciniomycotina</taxon>
        <taxon>Pucciniomycetes</taxon>
        <taxon>Pucciniales</taxon>
        <taxon>Pucciniaceae</taxon>
        <taxon>Puccinia</taxon>
    </lineage>
</organism>
<keyword evidence="2 6" id="KW-0812">Transmembrane</keyword>
<comment type="subcellular location">
    <subcellularLocation>
        <location evidence="1">Endomembrane system</location>
        <topology evidence="1">Multi-pass membrane protein</topology>
    </subcellularLocation>
</comment>
<keyword evidence="3 6" id="KW-1133">Transmembrane helix</keyword>
<evidence type="ECO:0000256" key="1">
    <source>
        <dbReference type="ARBA" id="ARBA00004127"/>
    </source>
</evidence>
<evidence type="ECO:0000256" key="2">
    <source>
        <dbReference type="ARBA" id="ARBA00022692"/>
    </source>
</evidence>
<feature type="signal peptide" evidence="7">
    <location>
        <begin position="1"/>
        <end position="17"/>
    </location>
</feature>
<feature type="transmembrane region" description="Helical" evidence="6">
    <location>
        <begin position="114"/>
        <end position="139"/>
    </location>
</feature>
<evidence type="ECO:0000256" key="4">
    <source>
        <dbReference type="ARBA" id="ARBA00023136"/>
    </source>
</evidence>
<dbReference type="GO" id="GO:0031293">
    <property type="term" value="P:membrane protein intracellular domain proteolysis"/>
    <property type="evidence" value="ECO:0007669"/>
    <property type="project" value="TreeGrafter"/>
</dbReference>
<reference evidence="10" key="1">
    <citation type="submission" date="2014-03" db="EMBL/GenBank/DDBJ databases">
        <title>The Genome Sequence of Puccinia striiformis f. sp. tritici PST-78.</title>
        <authorList>
            <consortium name="The Broad Institute Genome Sequencing Platform"/>
            <person name="Cuomo C."/>
            <person name="Hulbert S."/>
            <person name="Chen X."/>
            <person name="Walker B."/>
            <person name="Young S.K."/>
            <person name="Zeng Q."/>
            <person name="Gargeya S."/>
            <person name="Fitzgerald M."/>
            <person name="Haas B."/>
            <person name="Abouelleil A."/>
            <person name="Alvarado L."/>
            <person name="Arachchi H.M."/>
            <person name="Berlin A.M."/>
            <person name="Chapman S.B."/>
            <person name="Goldberg J."/>
            <person name="Griggs A."/>
            <person name="Gujja S."/>
            <person name="Hansen M."/>
            <person name="Howarth C."/>
            <person name="Imamovic A."/>
            <person name="Larimer J."/>
            <person name="McCowan C."/>
            <person name="Montmayeur A."/>
            <person name="Murphy C."/>
            <person name="Neiman D."/>
            <person name="Pearson M."/>
            <person name="Priest M."/>
            <person name="Roberts A."/>
            <person name="Saif S."/>
            <person name="Shea T."/>
            <person name="Sisk P."/>
            <person name="Sykes S."/>
            <person name="Wortman J."/>
            <person name="Nusbaum C."/>
            <person name="Birren B."/>
        </authorList>
    </citation>
    <scope>NUCLEOTIDE SEQUENCE [LARGE SCALE GENOMIC DNA]</scope>
    <source>
        <strain evidence="10">race PST-78</strain>
    </source>
</reference>